<dbReference type="GO" id="GO:0003779">
    <property type="term" value="F:actin binding"/>
    <property type="evidence" value="ECO:0007669"/>
    <property type="project" value="InterPro"/>
</dbReference>
<accession>A0A3P7M7V7</accession>
<gene>
    <name evidence="7" type="ORF">GPUH_LOCUS15161</name>
</gene>
<dbReference type="InterPro" id="IPR043587">
    <property type="entry name" value="Phosphatase_SSH-like"/>
</dbReference>
<sequence>MGSNKGNFLQDIDASECGSPTMRQPIPISECYFYVKGTAVILLQPDRTNVTHQNAGGEIEQHLQAMLNILPPQDTLTMAVRLQSEALTTINHARYLAIVASTHQPLNNLQNVREVVLLGIDCLPSNKVTIGVAIPIYASTRVRLDGDGGVVVDFDSSLHIFRPVSVQAMWTMFQRLQKVKIVHFLVKKTEAQIYDKLKEVMQTVDLDEVTSRDIRLKVSQSKKVWE</sequence>
<dbReference type="EMBL" id="UYRT01082099">
    <property type="protein sequence ID" value="VDN25485.1"/>
    <property type="molecule type" value="Genomic_DNA"/>
</dbReference>
<dbReference type="GO" id="GO:0030837">
    <property type="term" value="P:negative regulation of actin filament polymerization"/>
    <property type="evidence" value="ECO:0007669"/>
    <property type="project" value="InterPro"/>
</dbReference>
<dbReference type="GO" id="GO:0004722">
    <property type="term" value="F:protein serine/threonine phosphatase activity"/>
    <property type="evidence" value="ECO:0007669"/>
    <property type="project" value="UniProtKB-EC"/>
</dbReference>
<proteinExistence type="predicted"/>
<reference evidence="7 8" key="1">
    <citation type="submission" date="2018-11" db="EMBL/GenBank/DDBJ databases">
        <authorList>
            <consortium name="Pathogen Informatics"/>
        </authorList>
    </citation>
    <scope>NUCLEOTIDE SEQUENCE [LARGE SCALE GENOMIC DNA]</scope>
</reference>
<dbReference type="EC" id="3.1.3.16" evidence="2"/>
<name>A0A3P7M7V7_9BILA</name>
<evidence type="ECO:0000256" key="3">
    <source>
        <dbReference type="ARBA" id="ARBA00022490"/>
    </source>
</evidence>
<dbReference type="InterPro" id="IPR014876">
    <property type="entry name" value="DEK_C"/>
</dbReference>
<evidence type="ECO:0000259" key="5">
    <source>
        <dbReference type="Pfam" id="PF08766"/>
    </source>
</evidence>
<feature type="domain" description="DEK-C" evidence="5">
    <location>
        <begin position="189"/>
        <end position="220"/>
    </location>
</feature>
<dbReference type="PANTHER" id="PTHR45864:SF2">
    <property type="entry name" value="PROTEIN PHOSPHATASE SLINGSHOT"/>
    <property type="match status" value="1"/>
</dbReference>
<evidence type="ECO:0000256" key="1">
    <source>
        <dbReference type="ARBA" id="ARBA00004496"/>
    </source>
</evidence>
<dbReference type="InterPro" id="IPR043588">
    <property type="entry name" value="SSH-N"/>
</dbReference>
<dbReference type="GO" id="GO:0005737">
    <property type="term" value="C:cytoplasm"/>
    <property type="evidence" value="ECO:0007669"/>
    <property type="project" value="UniProtKB-SubCell"/>
</dbReference>
<keyword evidence="8" id="KW-1185">Reference proteome</keyword>
<evidence type="ECO:0000313" key="7">
    <source>
        <dbReference type="EMBL" id="VDN25485.1"/>
    </source>
</evidence>
<comment type="catalytic activity">
    <reaction evidence="4">
        <text>O-phospho-L-threonyl-[protein] + H2O = L-threonyl-[protein] + phosphate</text>
        <dbReference type="Rhea" id="RHEA:47004"/>
        <dbReference type="Rhea" id="RHEA-COMP:11060"/>
        <dbReference type="Rhea" id="RHEA-COMP:11605"/>
        <dbReference type="ChEBI" id="CHEBI:15377"/>
        <dbReference type="ChEBI" id="CHEBI:30013"/>
        <dbReference type="ChEBI" id="CHEBI:43474"/>
        <dbReference type="ChEBI" id="CHEBI:61977"/>
        <dbReference type="EC" id="3.1.3.16"/>
    </reaction>
</comment>
<evidence type="ECO:0000256" key="2">
    <source>
        <dbReference type="ARBA" id="ARBA00013081"/>
    </source>
</evidence>
<evidence type="ECO:0000256" key="4">
    <source>
        <dbReference type="ARBA" id="ARBA00048336"/>
    </source>
</evidence>
<dbReference type="Proteomes" id="UP000271098">
    <property type="component" value="Unassembled WGS sequence"/>
</dbReference>
<comment type="subcellular location">
    <subcellularLocation>
        <location evidence="1">Cytoplasm</location>
    </subcellularLocation>
</comment>
<evidence type="ECO:0000313" key="8">
    <source>
        <dbReference type="Proteomes" id="UP000271098"/>
    </source>
</evidence>
<protein>
    <recommendedName>
        <fullName evidence="2">protein-serine/threonine phosphatase</fullName>
        <ecNumber evidence="2">3.1.3.16</ecNumber>
    </recommendedName>
</protein>
<feature type="domain" description="Slingshot N-terminal" evidence="6">
    <location>
        <begin position="62"/>
        <end position="182"/>
    </location>
</feature>
<dbReference type="OrthoDB" id="5779068at2759"/>
<evidence type="ECO:0000259" key="6">
    <source>
        <dbReference type="Pfam" id="PF23040"/>
    </source>
</evidence>
<dbReference type="AlphaFoldDB" id="A0A3P7M7V7"/>
<dbReference type="Pfam" id="PF08766">
    <property type="entry name" value="DEK_C"/>
    <property type="match status" value="1"/>
</dbReference>
<dbReference type="Pfam" id="PF23040">
    <property type="entry name" value="PH_SSH1-like_1st"/>
    <property type="match status" value="1"/>
</dbReference>
<organism evidence="7 8">
    <name type="scientific">Gongylonema pulchrum</name>
    <dbReference type="NCBI Taxonomy" id="637853"/>
    <lineage>
        <taxon>Eukaryota</taxon>
        <taxon>Metazoa</taxon>
        <taxon>Ecdysozoa</taxon>
        <taxon>Nematoda</taxon>
        <taxon>Chromadorea</taxon>
        <taxon>Rhabditida</taxon>
        <taxon>Spirurina</taxon>
        <taxon>Spiruromorpha</taxon>
        <taxon>Spiruroidea</taxon>
        <taxon>Gongylonematidae</taxon>
        <taxon>Gongylonema</taxon>
    </lineage>
</organism>
<keyword evidence="3" id="KW-0963">Cytoplasm</keyword>
<dbReference type="PANTHER" id="PTHR45864">
    <property type="entry name" value="SLINGSHOT PROTEIN PHOSPHATASE HOMOLOG"/>
    <property type="match status" value="1"/>
</dbReference>